<accession>D8PM61</accession>
<dbReference type="AlphaFoldDB" id="D8PM61"/>
<dbReference type="SUPFAM" id="SSF52047">
    <property type="entry name" value="RNI-like"/>
    <property type="match status" value="1"/>
</dbReference>
<proteinExistence type="predicted"/>
<dbReference type="STRING" id="578458.D8PM61"/>
<dbReference type="EMBL" id="GL377302">
    <property type="protein sequence ID" value="EFJ02798.1"/>
    <property type="molecule type" value="Genomic_DNA"/>
</dbReference>
<dbReference type="VEuPathDB" id="FungiDB:SCHCODRAFT_01186429"/>
<sequence length="745" mass="84626">MQNFLVTHDLSRIESLHVRATRITSSLALILRSTPRIHTLDLAYLYFRTFPKNIAVSMNYPLQPLPRFPQLVSRPRVVRYCSRLDLVHEIATDVDWIEKARATRYPFATLLHELDISQVEQLEISAESLALPCAVAYTWSSLRVLVITGFWISNDSETPLDDARLKTPASIYEHVHLGTLINATPNLRILRIRWRYIFLPEPRRTVWPPSDVSHLKTFGGALEVFELYNPSVLDGVYTRLPQTLRSLSLLTHPHGTHGTNMLKEYELHEVNIANPYIAVLRPLDIERILTLTELPCLHDLRLSFRGQEGTRLFNFIAETFPLLEILELHAETGPGCIWQTPQLTACARALSPLSRLRSLRLNTFRRVLSQEQWMQCQERMYFHETLEQKARFGILRAEVVAALFGEEGSGDAKPSYSRWPRLQDVWLPQAYGDMDYLCRIWQIFDVERGRDGRPDLCGSNSEVELVHVIVQLLSAIPAECGTSGVRSAQLALSEFSDVNEIAPTFSALPMDMVYEVPDNLIFSHLHPSDLFNLKRTSSAFRDALATRRATSVWQACLANVPDLPPVPPEYDCLEYAARVFGDQCTYIAASFPRLEVLESHAERSPGYLWSASDLSLTSTIRGVLSQREIAAALFGDTTAADGPARFPAFCELWLSDSILVIRNVLSLIRRMWEVYVVERDSPAGRVDIRLEDGWISALRMSLGSGVLDYHYGLDDHHYGLNDHYYGKNDHHYGLDDHGRMSSGEA</sequence>
<reference evidence="1 2" key="1">
    <citation type="journal article" date="2010" name="Nat. Biotechnol.">
        <title>Genome sequence of the model mushroom Schizophyllum commune.</title>
        <authorList>
            <person name="Ohm R.A."/>
            <person name="de Jong J.F."/>
            <person name="Lugones L.G."/>
            <person name="Aerts A."/>
            <person name="Kothe E."/>
            <person name="Stajich J.E."/>
            <person name="de Vries R.P."/>
            <person name="Record E."/>
            <person name="Levasseur A."/>
            <person name="Baker S.E."/>
            <person name="Bartholomew K.A."/>
            <person name="Coutinho P.M."/>
            <person name="Erdmann S."/>
            <person name="Fowler T.J."/>
            <person name="Gathman A.C."/>
            <person name="Lombard V."/>
            <person name="Henrissat B."/>
            <person name="Knabe N."/>
            <person name="Kuees U."/>
            <person name="Lilly W.W."/>
            <person name="Lindquist E."/>
            <person name="Lucas S."/>
            <person name="Magnuson J.K."/>
            <person name="Piumi F."/>
            <person name="Raudaskoski M."/>
            <person name="Salamov A."/>
            <person name="Schmutz J."/>
            <person name="Schwarze F.W.M.R."/>
            <person name="vanKuyk P.A."/>
            <person name="Horton J.S."/>
            <person name="Grigoriev I.V."/>
            <person name="Woesten H.A.B."/>
        </authorList>
    </citation>
    <scope>NUCLEOTIDE SEQUENCE [LARGE SCALE GENOMIC DNA]</scope>
    <source>
        <strain evidence="2">H4-8 / FGSC 9210</strain>
    </source>
</reference>
<organism evidence="2">
    <name type="scientific">Schizophyllum commune (strain H4-8 / FGSC 9210)</name>
    <name type="common">Split gill fungus</name>
    <dbReference type="NCBI Taxonomy" id="578458"/>
    <lineage>
        <taxon>Eukaryota</taxon>
        <taxon>Fungi</taxon>
        <taxon>Dikarya</taxon>
        <taxon>Basidiomycota</taxon>
        <taxon>Agaricomycotina</taxon>
        <taxon>Agaricomycetes</taxon>
        <taxon>Agaricomycetidae</taxon>
        <taxon>Agaricales</taxon>
        <taxon>Schizophyllaceae</taxon>
        <taxon>Schizophyllum</taxon>
    </lineage>
</organism>
<keyword evidence="2" id="KW-1185">Reference proteome</keyword>
<name>D8PM61_SCHCM</name>
<dbReference type="OrthoDB" id="2750120at2759"/>
<dbReference type="GeneID" id="9585559"/>
<dbReference type="InterPro" id="IPR032675">
    <property type="entry name" value="LRR_dom_sf"/>
</dbReference>
<dbReference type="KEGG" id="scm:SCHCO_01186429"/>
<evidence type="ECO:0008006" key="3">
    <source>
        <dbReference type="Google" id="ProtNLM"/>
    </source>
</evidence>
<gene>
    <name evidence="1" type="ORF">SCHCODRAFT_231965</name>
</gene>
<evidence type="ECO:0000313" key="1">
    <source>
        <dbReference type="EMBL" id="EFJ02798.1"/>
    </source>
</evidence>
<dbReference type="InParanoid" id="D8PM61"/>
<dbReference type="HOGENOM" id="CLU_373036_0_0_1"/>
<dbReference type="Gene3D" id="3.80.10.10">
    <property type="entry name" value="Ribonuclease Inhibitor"/>
    <property type="match status" value="1"/>
</dbReference>
<dbReference type="RefSeq" id="XP_003037700.1">
    <property type="nucleotide sequence ID" value="XM_003037654.1"/>
</dbReference>
<protein>
    <recommendedName>
        <fullName evidence="3">F-box domain-containing protein</fullName>
    </recommendedName>
</protein>
<evidence type="ECO:0000313" key="2">
    <source>
        <dbReference type="Proteomes" id="UP000007431"/>
    </source>
</evidence>
<dbReference type="Proteomes" id="UP000007431">
    <property type="component" value="Unassembled WGS sequence"/>
</dbReference>